<reference evidence="2 3" key="2">
    <citation type="journal article" date="2012" name="Stand. Genomic Sci.">
        <title>Complete genome sequence of the termite hindgut bacterium Spirochaeta coccoides type strain (SPN1(T)), reclassification in the genus Sphaerochaeta as Sphaerochaeta coccoides comb. nov. and emendations of the family Spirochaetaceae and the genus Sphaerochaeta.</title>
        <authorList>
            <person name="Abt B."/>
            <person name="Han C."/>
            <person name="Scheuner C."/>
            <person name="Lu M."/>
            <person name="Lapidus A."/>
            <person name="Nolan M."/>
            <person name="Lucas S."/>
            <person name="Hammon N."/>
            <person name="Deshpande S."/>
            <person name="Cheng J.F."/>
            <person name="Tapia R."/>
            <person name="Goodwin L.A."/>
            <person name="Pitluck S."/>
            <person name="Liolios K."/>
            <person name="Pagani I."/>
            <person name="Ivanova N."/>
            <person name="Mavromatis K."/>
            <person name="Mikhailova N."/>
            <person name="Huntemann M."/>
            <person name="Pati A."/>
            <person name="Chen A."/>
            <person name="Palaniappan K."/>
            <person name="Land M."/>
            <person name="Hauser L."/>
            <person name="Brambilla E.M."/>
            <person name="Rohde M."/>
            <person name="Spring S."/>
            <person name="Gronow S."/>
            <person name="Goker M."/>
            <person name="Woyke T."/>
            <person name="Bristow J."/>
            <person name="Eisen J.A."/>
            <person name="Markowitz V."/>
            <person name="Hugenholtz P."/>
            <person name="Kyrpides N.C."/>
            <person name="Klenk H.P."/>
            <person name="Detter J.C."/>
        </authorList>
    </citation>
    <scope>NUCLEOTIDE SEQUENCE [LARGE SCALE GENOMIC DNA]</scope>
    <source>
        <strain evidence="3">ATCC BAA-1237 / DSM 17374 / SPN1</strain>
    </source>
</reference>
<feature type="signal peptide" evidence="1">
    <location>
        <begin position="1"/>
        <end position="28"/>
    </location>
</feature>
<organism evidence="2 3">
    <name type="scientific">Parasphaerochaeta coccoides (strain ATCC BAA-1237 / DSM 17374 / SPN1)</name>
    <name type="common">Sphaerochaeta coccoides</name>
    <dbReference type="NCBI Taxonomy" id="760011"/>
    <lineage>
        <taxon>Bacteria</taxon>
        <taxon>Pseudomonadati</taxon>
        <taxon>Spirochaetota</taxon>
        <taxon>Spirochaetia</taxon>
        <taxon>Spirochaetales</taxon>
        <taxon>Sphaerochaetaceae</taxon>
        <taxon>Parasphaerochaeta</taxon>
    </lineage>
</organism>
<dbReference type="Gene3D" id="2.40.160.130">
    <property type="entry name" value="Capsule assembly protein Wzi"/>
    <property type="match status" value="1"/>
</dbReference>
<keyword evidence="3" id="KW-1185">Reference proteome</keyword>
<dbReference type="KEGG" id="scc:Spico_1477"/>
<dbReference type="EMBL" id="CP002659">
    <property type="protein sequence ID" value="AEC02680.1"/>
    <property type="molecule type" value="Genomic_DNA"/>
</dbReference>
<keyword evidence="1" id="KW-0732">Signal</keyword>
<dbReference type="InterPro" id="IPR038636">
    <property type="entry name" value="Wzi_sf"/>
</dbReference>
<sequence length="599" mass="66696">MRKKLRYAFMIILVFLSAIFSVSAISLASAGATSQEVIPLDSYVYEGIDSLYLLQGLGTATTSRPWTKAQARLIFNRIDGSRLSGAFRASYDVIEKEISSILPVKLDDVFRLGGGASASFEAYAHANTQDFMMEKDWVRGFTDRRPLLKLNLDLSAGNWGYIHSDLQYGRSRYTSESYSPDGTGDGYGTDTQHGIGVVVPSGKAGFILPTSLYSMRQHFQSSMSLTTALVDIQTPKRAVFSVGGGNWNVSLAKDRLSWGNGHSGNFIVDDHVDFHDYLRFTAFGDRFAYDSSIIFLDTNFSSSQDPDTDFRIFLLHRLEFRPWDTVTLVVSENVMYKNDVANLSYLNPAYIYHNLNNHDMFNAIAHAELDWAFSPGWNVYGQFVLDQARAPHEDASQKGAWGLLGGVEHACIVGAGILTTSLEAAMTTPVLYRRDEVDFLMFRKYFVLGQSGEYRSFVLNPDYIGYPYGGDALVLQWDVSWRVPGQGVLGFRLMGMRHGKMNLLESHHTGGNNEEVPDYPGATPSGTADEIETRIHAQLSGEWQVMDRPNVSARVSLDWVGAWNKYSFTEDDGSGMVAYRNLPGFTHDFQLTAGITVSI</sequence>
<accession>F4GI82</accession>
<gene>
    <name evidence="2" type="ordered locus">Spico_1477</name>
</gene>
<evidence type="ECO:0000313" key="3">
    <source>
        <dbReference type="Proteomes" id="UP000007939"/>
    </source>
</evidence>
<name>F4GI82_PARC1</name>
<proteinExistence type="predicted"/>
<evidence type="ECO:0000256" key="1">
    <source>
        <dbReference type="SAM" id="SignalP"/>
    </source>
</evidence>
<evidence type="ECO:0008006" key="4">
    <source>
        <dbReference type="Google" id="ProtNLM"/>
    </source>
</evidence>
<dbReference type="HOGENOM" id="CLU_032724_0_0_12"/>
<evidence type="ECO:0000313" key="2">
    <source>
        <dbReference type="EMBL" id="AEC02680.1"/>
    </source>
</evidence>
<feature type="chain" id="PRO_5003310231" description="Capsule assembly Wzi family protein" evidence="1">
    <location>
        <begin position="29"/>
        <end position="599"/>
    </location>
</feature>
<reference evidence="3" key="1">
    <citation type="submission" date="2011-04" db="EMBL/GenBank/DDBJ databases">
        <title>The complete genome of Spirochaeta coccoides DSM 17374.</title>
        <authorList>
            <person name="Lucas S."/>
            <person name="Copeland A."/>
            <person name="Lapidus A."/>
            <person name="Bruce D."/>
            <person name="Goodwin L."/>
            <person name="Pitluck S."/>
            <person name="Peters L."/>
            <person name="Kyrpides N."/>
            <person name="Mavromatis K."/>
            <person name="Pagani I."/>
            <person name="Ivanova N."/>
            <person name="Ovchinnikova G."/>
            <person name="Lu M."/>
            <person name="Detter J.C."/>
            <person name="Tapia R."/>
            <person name="Han C."/>
            <person name="Land M."/>
            <person name="Hauser L."/>
            <person name="Markowitz V."/>
            <person name="Cheng J.-F."/>
            <person name="Hugenholtz P."/>
            <person name="Woyke T."/>
            <person name="Wu D."/>
            <person name="Spring S."/>
            <person name="Schroeder M."/>
            <person name="Brambilla E."/>
            <person name="Klenk H.-P."/>
            <person name="Eisen J.A."/>
        </authorList>
    </citation>
    <scope>NUCLEOTIDE SEQUENCE [LARGE SCALE GENOMIC DNA]</scope>
    <source>
        <strain evidence="3">ATCC BAA-1237 / DSM 17374 / SPN1</strain>
    </source>
</reference>
<dbReference type="OrthoDB" id="366890at2"/>
<dbReference type="Proteomes" id="UP000007939">
    <property type="component" value="Chromosome"/>
</dbReference>
<protein>
    <recommendedName>
        <fullName evidence="4">Capsule assembly Wzi family protein</fullName>
    </recommendedName>
</protein>
<dbReference type="RefSeq" id="WP_013740074.1">
    <property type="nucleotide sequence ID" value="NC_015436.1"/>
</dbReference>
<dbReference type="AlphaFoldDB" id="F4GI82"/>
<dbReference type="STRING" id="760011.Spico_1477"/>
<dbReference type="eggNOG" id="ENOG5033UJT">
    <property type="taxonomic scope" value="Bacteria"/>
</dbReference>